<protein>
    <submittedName>
        <fullName evidence="1">Uncharacterized protein</fullName>
    </submittedName>
</protein>
<evidence type="ECO:0000313" key="2">
    <source>
        <dbReference type="Proteomes" id="UP001348369"/>
    </source>
</evidence>
<keyword evidence="2" id="KW-1185">Reference proteome</keyword>
<sequence length="321" mass="34909">MPADDEFLTLATLRAQQDRIGDRVQRKAVYDLLLRSGRPHLLFWQGTRGADKDNRRVQYEVAHKLGLWGWLGQGAHTAVFADPEVFLPLGEWDNPYTASLFLAPPTAVFLQLVDAGPASTPIAALSGRVSGSTGRVRSNEAHLLTGFTATPVRRPDGEQRRVLVIGGLDTMPSRSMRPDPGQMLRRAFDASEVPDIAHHLAGPHQHDAIRESAETVFRDVGRLHCSRQLLPAWAHIRRVTAANLPAHSLVVGRAHRDTLAALLVRLVPAPLDPRRTIPMPAHRVAAPPSGRPHGVRDATGTRAASAHVSGCASRRHEGPGA</sequence>
<organism evidence="1 2">
    <name type="scientific">Streptomyces scopuliridis</name>
    <dbReference type="NCBI Taxonomy" id="452529"/>
    <lineage>
        <taxon>Bacteria</taxon>
        <taxon>Bacillati</taxon>
        <taxon>Actinomycetota</taxon>
        <taxon>Actinomycetes</taxon>
        <taxon>Kitasatosporales</taxon>
        <taxon>Streptomycetaceae</taxon>
        <taxon>Streptomyces</taxon>
    </lineage>
</organism>
<name>A0ACD4ZTU0_9ACTN</name>
<reference evidence="1" key="1">
    <citation type="submission" date="2022-10" db="EMBL/GenBank/DDBJ databases">
        <title>The complete genomes of actinobacterial strains from the NBC collection.</title>
        <authorList>
            <person name="Joergensen T.S."/>
            <person name="Alvarez Arevalo M."/>
            <person name="Sterndorff E.B."/>
            <person name="Faurdal D."/>
            <person name="Vuksanovic O."/>
            <person name="Mourched A.-S."/>
            <person name="Charusanti P."/>
            <person name="Shaw S."/>
            <person name="Blin K."/>
            <person name="Weber T."/>
        </authorList>
    </citation>
    <scope>NUCLEOTIDE SEQUENCE</scope>
    <source>
        <strain evidence="1">NBC 01771</strain>
    </source>
</reference>
<gene>
    <name evidence="1" type="ORF">OG835_35020</name>
</gene>
<dbReference type="EMBL" id="CP109109">
    <property type="protein sequence ID" value="WSC01711.1"/>
    <property type="molecule type" value="Genomic_DNA"/>
</dbReference>
<dbReference type="Proteomes" id="UP001348369">
    <property type="component" value="Chromosome"/>
</dbReference>
<proteinExistence type="predicted"/>
<evidence type="ECO:0000313" key="1">
    <source>
        <dbReference type="EMBL" id="WSC01711.1"/>
    </source>
</evidence>
<accession>A0ACD4ZTU0</accession>